<dbReference type="eggNOG" id="ENOG502SAAU">
    <property type="taxonomic scope" value="Eukaryota"/>
</dbReference>
<dbReference type="Ensembl" id="ENSLOCT00000005603.1">
    <property type="protein sequence ID" value="ENSLOCP00000005595.1"/>
    <property type="gene ID" value="ENSLOCG00000004674.1"/>
</dbReference>
<sequence length="170" mass="18030">NVIPGQDLVLEAQIDTEPSESVYMVSWERRQPGDSLLQIAKLFWGPTETLKTFSERVALTDSGATLWLRNFSSADSGLYGIIVTAEDGTERSAQATVSEYEPISSVSVSMAADSPPALLCAVGRGTAPVFQWLQAGVPVSPGRYLLSADGRSLAPAGLAPLCGLFTCQAH</sequence>
<dbReference type="Gene3D" id="2.60.40.10">
    <property type="entry name" value="Immunoglobulins"/>
    <property type="match status" value="1"/>
</dbReference>
<dbReference type="Bgee" id="ENSLOCG00000004674">
    <property type="expression patterns" value="Expressed in pharyngeal gill and 12 other cell types or tissues"/>
</dbReference>
<dbReference type="SUPFAM" id="SSF48726">
    <property type="entry name" value="Immunoglobulin"/>
    <property type="match status" value="1"/>
</dbReference>
<keyword evidence="2" id="KW-1185">Reference proteome</keyword>
<dbReference type="GO" id="GO:0005911">
    <property type="term" value="C:cell-cell junction"/>
    <property type="evidence" value="ECO:0000318"/>
    <property type="project" value="GO_Central"/>
</dbReference>
<reference evidence="1" key="3">
    <citation type="submission" date="2025-09" db="UniProtKB">
        <authorList>
            <consortium name="Ensembl"/>
        </authorList>
    </citation>
    <scope>IDENTIFICATION</scope>
</reference>
<dbReference type="Proteomes" id="UP000018468">
    <property type="component" value="Linkage group LG24"/>
</dbReference>
<dbReference type="InParanoid" id="W5MB36"/>
<dbReference type="InterPro" id="IPR036179">
    <property type="entry name" value="Ig-like_dom_sf"/>
</dbReference>
<reference evidence="2" key="1">
    <citation type="submission" date="2011-12" db="EMBL/GenBank/DDBJ databases">
        <title>The Draft Genome of Lepisosteus oculatus.</title>
        <authorList>
            <consortium name="The Broad Institute Genome Assembly &amp; Analysis Group"/>
            <consortium name="Computational R&amp;D Group"/>
            <consortium name="and Sequencing Platform"/>
            <person name="Di Palma F."/>
            <person name="Alfoldi J."/>
            <person name="Johnson J."/>
            <person name="Berlin A."/>
            <person name="Gnerre S."/>
            <person name="Jaffe D."/>
            <person name="MacCallum I."/>
            <person name="Young S."/>
            <person name="Walker B.J."/>
            <person name="Lander E.S."/>
            <person name="Lindblad-Toh K."/>
        </authorList>
    </citation>
    <scope>NUCLEOTIDE SEQUENCE [LARGE SCALE GENOMIC DNA]</scope>
</reference>
<evidence type="ECO:0000313" key="1">
    <source>
        <dbReference type="Ensembl" id="ENSLOCP00000005595.1"/>
    </source>
</evidence>
<dbReference type="EMBL" id="AHAT01019487">
    <property type="status" value="NOT_ANNOTATED_CDS"/>
    <property type="molecule type" value="Genomic_DNA"/>
</dbReference>
<organism evidence="1 2">
    <name type="scientific">Lepisosteus oculatus</name>
    <name type="common">Spotted gar</name>
    <dbReference type="NCBI Taxonomy" id="7918"/>
    <lineage>
        <taxon>Eukaryota</taxon>
        <taxon>Metazoa</taxon>
        <taxon>Chordata</taxon>
        <taxon>Craniata</taxon>
        <taxon>Vertebrata</taxon>
        <taxon>Euteleostomi</taxon>
        <taxon>Actinopterygii</taxon>
        <taxon>Neopterygii</taxon>
        <taxon>Holostei</taxon>
        <taxon>Semionotiformes</taxon>
        <taxon>Lepisosteidae</taxon>
        <taxon>Lepisosteus</taxon>
    </lineage>
</organism>
<dbReference type="AlphaFoldDB" id="W5MB36"/>
<protein>
    <recommendedName>
        <fullName evidence="3">Ig-like domain-containing protein</fullName>
    </recommendedName>
</protein>
<evidence type="ECO:0008006" key="3">
    <source>
        <dbReference type="Google" id="ProtNLM"/>
    </source>
</evidence>
<dbReference type="InterPro" id="IPR013783">
    <property type="entry name" value="Ig-like_fold"/>
</dbReference>
<evidence type="ECO:0000313" key="2">
    <source>
        <dbReference type="Proteomes" id="UP000018468"/>
    </source>
</evidence>
<dbReference type="HOGENOM" id="CLU_1574300_0_0_1"/>
<dbReference type="EMBL" id="AHAT01019488">
    <property type="status" value="NOT_ANNOTATED_CDS"/>
    <property type="molecule type" value="Genomic_DNA"/>
</dbReference>
<reference evidence="1" key="2">
    <citation type="submission" date="2025-08" db="UniProtKB">
        <authorList>
            <consortium name="Ensembl"/>
        </authorList>
    </citation>
    <scope>IDENTIFICATION</scope>
</reference>
<accession>W5MB36</accession>
<name>W5MB36_LEPOC</name>
<dbReference type="GO" id="GO:0006955">
    <property type="term" value="P:immune response"/>
    <property type="evidence" value="ECO:0000318"/>
    <property type="project" value="GO_Central"/>
</dbReference>
<proteinExistence type="predicted"/>
<dbReference type="GeneTree" id="ENSGT00390000012224"/>